<dbReference type="SMART" id="SM00560">
    <property type="entry name" value="LamGL"/>
    <property type="match status" value="1"/>
</dbReference>
<dbReference type="PANTHER" id="PTHR43301">
    <property type="entry name" value="ARABINAN ENDO-1,5-ALPHA-L-ARABINOSIDASE"/>
    <property type="match status" value="1"/>
</dbReference>
<sequence>MRKNIIRTGAAAAVVCALLTGSAMAFGQGPETGSLGVKVETAAKKKEPSAPVFREASVHDPSVIKAGDTYYVFGSHLAAAKSKDLMKWDMIASGVVDGNPLIPNVTEELKDTLAWAQSDTLWAADVIQLADGKFYMYYNACKGDSPRSAMGIAVADRIEGPYKDTGIILKSGMWGEPSEDGTVYDATKHPNVVDPDVFFDKDGKLWMVYGSYSGGIFIMEMNPADGKPLPGQGYGKKLLGGNHSRIEGPYMLYNPETDYYYLYLSYGGLDAVGGYNMRVVRSKNPDGPFYDAEGNDMREVKADPSLPLFDDRSIEPFGTKLMGNYLFKRWIGDPGAGLGTGAVSPGHNSVYYDEATGRTFLIFHSRFPQRGEEHEIRVHELYMNEEGWPVAAPLRYAGEEAVDKKVTPKDAAGEYKLINHGKDISANIKESQPIQLHKNGRVTGSVSGTWKTSGKQQVTLTLDGVVYKGVFAPQWNHEAGQRLMTFTALSPEGTAVWGAKQPERSDKQIAEDVRADLSLGDLSGIFYDLTLPTEASGGTTIQWSTSDPNVITADGKVTRPAAGSGNAKVTLTAGIVKGSYKTSRSFDVTVLQQSAGPMLLSYGFGESREGVVIDSSPNGYDGRTHGGVQWNERGYQGGGIDFDGKNGYVELPNLVTDTDDLTFAAWVYWKGGAPWQRVLDAGSGLARHMFLTPSQHTGVLQFTIHGDGGDQSLLADAPLPVNAWTHVAVTLQGDTGKLYVNGQLVASGDHMKLNPSGLLTTEAYLGKSRFAADPYFNGSLDEVRIYNKALTESEIKKLAE</sequence>
<reference evidence="11" key="1">
    <citation type="submission" date="2016-08" db="EMBL/GenBank/DDBJ databases">
        <title>Complete Genome Seqeunce of Paenibacillus sp. nov. IHBB 9852 from high altitute lake of Indian trans-Himalayas.</title>
        <authorList>
            <person name="Kiran S."/>
            <person name="Swarnkar M.K."/>
            <person name="Rana A."/>
            <person name="Tewari R."/>
            <person name="Gulati A."/>
        </authorList>
    </citation>
    <scope>NUCLEOTIDE SEQUENCE [LARGE SCALE GENOMIC DNA]</scope>
    <source>
        <strain evidence="11">IHBB 9852</strain>
    </source>
</reference>
<dbReference type="InterPro" id="IPR006710">
    <property type="entry name" value="Glyco_hydro_43"/>
</dbReference>
<feature type="active site" description="Proton donor" evidence="7">
    <location>
        <position position="247"/>
    </location>
</feature>
<dbReference type="RefSeq" id="WP_099477747.1">
    <property type="nucleotide sequence ID" value="NZ_CP016809.1"/>
</dbReference>
<evidence type="ECO:0000259" key="10">
    <source>
        <dbReference type="SMART" id="SM00560"/>
    </source>
</evidence>
<evidence type="ECO:0000313" key="11">
    <source>
        <dbReference type="EMBL" id="ANY73258.1"/>
    </source>
</evidence>
<feature type="chain" id="PRO_5039120512" evidence="9">
    <location>
        <begin position="26"/>
        <end position="800"/>
    </location>
</feature>
<evidence type="ECO:0000256" key="5">
    <source>
        <dbReference type="ARBA" id="ARBA00023157"/>
    </source>
</evidence>
<organism evidence="11">
    <name type="scientific">Paenibacillus ihbetae</name>
    <dbReference type="NCBI Taxonomy" id="1870820"/>
    <lineage>
        <taxon>Bacteria</taxon>
        <taxon>Bacillati</taxon>
        <taxon>Bacillota</taxon>
        <taxon>Bacilli</taxon>
        <taxon>Bacillales</taxon>
        <taxon>Paenibacillaceae</taxon>
        <taxon>Paenibacillus</taxon>
    </lineage>
</organism>
<name>A0A1B2DZU2_9BACL</name>
<dbReference type="SUPFAM" id="SSF75005">
    <property type="entry name" value="Arabinanase/levansucrase/invertase"/>
    <property type="match status" value="1"/>
</dbReference>
<keyword evidence="6" id="KW-0326">Glycosidase</keyword>
<keyword evidence="3 9" id="KW-0732">Signal</keyword>
<keyword evidence="4 11" id="KW-0378">Hydrolase</keyword>
<evidence type="ECO:0000256" key="1">
    <source>
        <dbReference type="ARBA" id="ARBA00004834"/>
    </source>
</evidence>
<dbReference type="InterPro" id="IPR023296">
    <property type="entry name" value="Glyco_hydro_beta-prop_sf"/>
</dbReference>
<keyword evidence="5" id="KW-1015">Disulfide bond</keyword>
<evidence type="ECO:0000256" key="3">
    <source>
        <dbReference type="ARBA" id="ARBA00022729"/>
    </source>
</evidence>
<dbReference type="KEGG" id="pib:BBD41_12080"/>
<dbReference type="Pfam" id="PF13385">
    <property type="entry name" value="Laminin_G_3"/>
    <property type="match status" value="1"/>
</dbReference>
<dbReference type="SUPFAM" id="SSF49899">
    <property type="entry name" value="Concanavalin A-like lectins/glucanases"/>
    <property type="match status" value="1"/>
</dbReference>
<comment type="pathway">
    <text evidence="1">Glycan metabolism; L-arabinan degradation.</text>
</comment>
<feature type="site" description="Important for catalytic activity, responsible for pKa modulation of the active site Glu and correct orientation of both the proton donor and substrate" evidence="8">
    <location>
        <position position="194"/>
    </location>
</feature>
<dbReference type="Gene3D" id="2.40.128.10">
    <property type="match status" value="1"/>
</dbReference>
<dbReference type="EMBL" id="CP016809">
    <property type="protein sequence ID" value="ANY73258.1"/>
    <property type="molecule type" value="Genomic_DNA"/>
</dbReference>
<dbReference type="Gene3D" id="2.115.10.20">
    <property type="entry name" value="Glycosyl hydrolase domain, family 43"/>
    <property type="match status" value="1"/>
</dbReference>
<evidence type="ECO:0000256" key="7">
    <source>
        <dbReference type="PIRSR" id="PIRSR606710-1"/>
    </source>
</evidence>
<protein>
    <submittedName>
        <fullName evidence="11">Glycoside hydrolase</fullName>
    </submittedName>
</protein>
<evidence type="ECO:0000256" key="4">
    <source>
        <dbReference type="ARBA" id="ARBA00022801"/>
    </source>
</evidence>
<proteinExistence type="inferred from homology"/>
<gene>
    <name evidence="11" type="ORF">BBD41_12080</name>
</gene>
<dbReference type="CDD" id="cd18832">
    <property type="entry name" value="GH43_GsAbnA-like"/>
    <property type="match status" value="1"/>
</dbReference>
<dbReference type="InterPro" id="IPR050727">
    <property type="entry name" value="GH43_arabinanases"/>
</dbReference>
<feature type="signal peptide" evidence="9">
    <location>
        <begin position="1"/>
        <end position="25"/>
    </location>
</feature>
<evidence type="ECO:0000256" key="8">
    <source>
        <dbReference type="PIRSR" id="PIRSR606710-2"/>
    </source>
</evidence>
<feature type="active site" description="Proton acceptor" evidence="7">
    <location>
        <position position="60"/>
    </location>
</feature>
<dbReference type="Gene3D" id="2.60.40.1080">
    <property type="match status" value="1"/>
</dbReference>
<dbReference type="InterPro" id="IPR032291">
    <property type="entry name" value="Abn2_C"/>
</dbReference>
<dbReference type="InterPro" id="IPR006558">
    <property type="entry name" value="LamG-like"/>
</dbReference>
<dbReference type="InterPro" id="IPR013320">
    <property type="entry name" value="ConA-like_dom_sf"/>
</dbReference>
<feature type="domain" description="LamG-like jellyroll fold" evidence="10">
    <location>
        <begin position="659"/>
        <end position="793"/>
    </location>
</feature>
<dbReference type="InterPro" id="IPR046780">
    <property type="entry name" value="aBig_2"/>
</dbReference>
<accession>A0A1B2DZU2</accession>
<dbReference type="GO" id="GO:0005975">
    <property type="term" value="P:carbohydrate metabolic process"/>
    <property type="evidence" value="ECO:0007669"/>
    <property type="project" value="InterPro"/>
</dbReference>
<comment type="similarity">
    <text evidence="2">Belongs to the glycosyl hydrolase 43 family.</text>
</comment>
<dbReference type="Pfam" id="PF20578">
    <property type="entry name" value="aBig_2"/>
    <property type="match status" value="1"/>
</dbReference>
<dbReference type="Pfam" id="PF04616">
    <property type="entry name" value="Glyco_hydro_43"/>
    <property type="match status" value="1"/>
</dbReference>
<dbReference type="Gene3D" id="2.60.120.200">
    <property type="match status" value="1"/>
</dbReference>
<dbReference type="Pfam" id="PF16369">
    <property type="entry name" value="GH43_C"/>
    <property type="match status" value="1"/>
</dbReference>
<evidence type="ECO:0000256" key="6">
    <source>
        <dbReference type="ARBA" id="ARBA00023295"/>
    </source>
</evidence>
<dbReference type="PANTHER" id="PTHR43301:SF3">
    <property type="entry name" value="ARABINAN ENDO-1,5-ALPHA-L-ARABINOSIDASE A-RELATED"/>
    <property type="match status" value="1"/>
</dbReference>
<dbReference type="AlphaFoldDB" id="A0A1B2DZU2"/>
<dbReference type="GO" id="GO:0004553">
    <property type="term" value="F:hydrolase activity, hydrolyzing O-glycosyl compounds"/>
    <property type="evidence" value="ECO:0007669"/>
    <property type="project" value="InterPro"/>
</dbReference>
<evidence type="ECO:0000256" key="2">
    <source>
        <dbReference type="ARBA" id="ARBA00009865"/>
    </source>
</evidence>
<evidence type="ECO:0000256" key="9">
    <source>
        <dbReference type="SAM" id="SignalP"/>
    </source>
</evidence>